<evidence type="ECO:0000313" key="1">
    <source>
        <dbReference type="EMBL" id="SDA40915.1"/>
    </source>
</evidence>
<dbReference type="Proteomes" id="UP000323439">
    <property type="component" value="Unassembled WGS sequence"/>
</dbReference>
<evidence type="ECO:0000313" key="2">
    <source>
        <dbReference type="Proteomes" id="UP000323439"/>
    </source>
</evidence>
<dbReference type="AlphaFoldDB" id="A0A1G5V7C0"/>
<gene>
    <name evidence="1" type="ORF">SAMN02910315_00377</name>
</gene>
<accession>A0A1G5V7C0</accession>
<organism evidence="1 2">
    <name type="scientific">Methanobrevibacter millerae</name>
    <dbReference type="NCBI Taxonomy" id="230361"/>
    <lineage>
        <taxon>Archaea</taxon>
        <taxon>Methanobacteriati</taxon>
        <taxon>Methanobacteriota</taxon>
        <taxon>Methanomada group</taxon>
        <taxon>Methanobacteria</taxon>
        <taxon>Methanobacteriales</taxon>
        <taxon>Methanobacteriaceae</taxon>
        <taxon>Methanobrevibacter</taxon>
    </lineage>
</organism>
<proteinExistence type="predicted"/>
<reference evidence="1 2" key="1">
    <citation type="submission" date="2016-10" db="EMBL/GenBank/DDBJ databases">
        <authorList>
            <person name="Varghese N."/>
            <person name="Submissions S."/>
        </authorList>
    </citation>
    <scope>NUCLEOTIDE SEQUENCE [LARGE SCALE GENOMIC DNA]</scope>
    <source>
        <strain evidence="1 2">DSM 16643</strain>
    </source>
</reference>
<dbReference type="EMBL" id="FMXB01000002">
    <property type="protein sequence ID" value="SDA40915.1"/>
    <property type="molecule type" value="Genomic_DNA"/>
</dbReference>
<name>A0A1G5V7C0_9EURY</name>
<keyword evidence="2" id="KW-1185">Reference proteome</keyword>
<protein>
    <submittedName>
        <fullName evidence="1">Uncharacterized protein</fullName>
    </submittedName>
</protein>
<sequence>MSIIAIKCDLMDKHQVKSKIKILDEYLIKINNVNLKNKKINDVD</sequence>